<dbReference type="SUPFAM" id="SSF56954">
    <property type="entry name" value="Outer membrane efflux proteins (OEP)"/>
    <property type="match status" value="1"/>
</dbReference>
<protein>
    <submittedName>
        <fullName evidence="8">TolC family protein</fullName>
    </submittedName>
</protein>
<dbReference type="AlphaFoldDB" id="A0A3M8DYT0"/>
<evidence type="ECO:0000256" key="6">
    <source>
        <dbReference type="ARBA" id="ARBA00023136"/>
    </source>
</evidence>
<evidence type="ECO:0000313" key="8">
    <source>
        <dbReference type="EMBL" id="RNB92689.1"/>
    </source>
</evidence>
<dbReference type="PANTHER" id="PTHR30026">
    <property type="entry name" value="OUTER MEMBRANE PROTEIN TOLC"/>
    <property type="match status" value="1"/>
</dbReference>
<comment type="subcellular location">
    <subcellularLocation>
        <location evidence="1">Cell outer membrane</location>
    </subcellularLocation>
</comment>
<sequence length="325" mass="35742">MDQALATNTTLKSLRIDIDTADINARLVHESVSEIKVDFIDSVGTAQNKYVSDAKSQLAKKLNALSYTATESKIKLSVQKAYYDLVNAQSQLELKKQSLTRAQTQLKVANASVAVGTRAKTDVLQAEMGVSGAQAALVSAENAVEVARLTLNQTMGVDLSKQWVLTDKDKMGTVTEMPLEEATAKAIKDRVEMAQRQGDVDVAQLNYDLIAKYSAASTYNGQIAKNDIAKAKLAIEDQKTKITMEVTQNYFNLNAAKKAVEFNQKAKESAAESYRLTNLRFENGLATTLEVIQAEEELTTKENQYQDALHQYHLAAMNYQTSIGE</sequence>
<keyword evidence="9" id="KW-1185">Reference proteome</keyword>
<keyword evidence="5" id="KW-0812">Transmembrane</keyword>
<evidence type="ECO:0000256" key="7">
    <source>
        <dbReference type="ARBA" id="ARBA00023237"/>
    </source>
</evidence>
<reference evidence="8 9" key="1">
    <citation type="submission" date="2018-10" db="EMBL/GenBank/DDBJ databases">
        <title>Phylogenomics of Brevibacillus.</title>
        <authorList>
            <person name="Dunlap C."/>
        </authorList>
    </citation>
    <scope>NUCLEOTIDE SEQUENCE [LARGE SCALE GENOMIC DNA]</scope>
    <source>
        <strain evidence="8 9">JCM 15716</strain>
    </source>
</reference>
<dbReference type="EMBL" id="RHHQ01000002">
    <property type="protein sequence ID" value="RNB92689.1"/>
    <property type="molecule type" value="Genomic_DNA"/>
</dbReference>
<organism evidence="8 9">
    <name type="scientific">Brevibacillus fluminis</name>
    <dbReference type="NCBI Taxonomy" id="511487"/>
    <lineage>
        <taxon>Bacteria</taxon>
        <taxon>Bacillati</taxon>
        <taxon>Bacillota</taxon>
        <taxon>Bacilli</taxon>
        <taxon>Bacillales</taxon>
        <taxon>Paenibacillaceae</taxon>
        <taxon>Brevibacillus</taxon>
    </lineage>
</organism>
<evidence type="ECO:0000256" key="2">
    <source>
        <dbReference type="ARBA" id="ARBA00007613"/>
    </source>
</evidence>
<dbReference type="GO" id="GO:0015562">
    <property type="term" value="F:efflux transmembrane transporter activity"/>
    <property type="evidence" value="ECO:0007669"/>
    <property type="project" value="InterPro"/>
</dbReference>
<comment type="similarity">
    <text evidence="2">Belongs to the outer membrane factor (OMF) (TC 1.B.17) family.</text>
</comment>
<dbReference type="Proteomes" id="UP000271031">
    <property type="component" value="Unassembled WGS sequence"/>
</dbReference>
<keyword evidence="4" id="KW-1134">Transmembrane beta strand</keyword>
<dbReference type="Gene3D" id="1.20.1600.10">
    <property type="entry name" value="Outer membrane efflux proteins (OEP)"/>
    <property type="match status" value="2"/>
</dbReference>
<proteinExistence type="inferred from homology"/>
<keyword evidence="3" id="KW-0813">Transport</keyword>
<dbReference type="InterPro" id="IPR003423">
    <property type="entry name" value="OMP_efflux"/>
</dbReference>
<evidence type="ECO:0000256" key="1">
    <source>
        <dbReference type="ARBA" id="ARBA00004442"/>
    </source>
</evidence>
<evidence type="ECO:0000313" key="9">
    <source>
        <dbReference type="Proteomes" id="UP000271031"/>
    </source>
</evidence>
<keyword evidence="6" id="KW-0472">Membrane</keyword>
<dbReference type="GO" id="GO:0015288">
    <property type="term" value="F:porin activity"/>
    <property type="evidence" value="ECO:0007669"/>
    <property type="project" value="TreeGrafter"/>
</dbReference>
<evidence type="ECO:0000256" key="3">
    <source>
        <dbReference type="ARBA" id="ARBA00022448"/>
    </source>
</evidence>
<gene>
    <name evidence="8" type="ORF">EDM56_00615</name>
</gene>
<dbReference type="PANTHER" id="PTHR30026:SF20">
    <property type="entry name" value="OUTER MEMBRANE PROTEIN TOLC"/>
    <property type="match status" value="1"/>
</dbReference>
<dbReference type="Pfam" id="PF02321">
    <property type="entry name" value="OEP"/>
    <property type="match status" value="2"/>
</dbReference>
<evidence type="ECO:0000256" key="5">
    <source>
        <dbReference type="ARBA" id="ARBA00022692"/>
    </source>
</evidence>
<dbReference type="GO" id="GO:0009279">
    <property type="term" value="C:cell outer membrane"/>
    <property type="evidence" value="ECO:0007669"/>
    <property type="project" value="UniProtKB-SubCell"/>
</dbReference>
<evidence type="ECO:0000256" key="4">
    <source>
        <dbReference type="ARBA" id="ARBA00022452"/>
    </source>
</evidence>
<dbReference type="GO" id="GO:1990281">
    <property type="term" value="C:efflux pump complex"/>
    <property type="evidence" value="ECO:0007669"/>
    <property type="project" value="TreeGrafter"/>
</dbReference>
<name>A0A3M8DYT0_9BACL</name>
<dbReference type="OrthoDB" id="2475361at2"/>
<keyword evidence="7" id="KW-0998">Cell outer membrane</keyword>
<dbReference type="InterPro" id="IPR051906">
    <property type="entry name" value="TolC-like"/>
</dbReference>
<accession>A0A3M8DYT0</accession>
<comment type="caution">
    <text evidence="8">The sequence shown here is derived from an EMBL/GenBank/DDBJ whole genome shotgun (WGS) entry which is preliminary data.</text>
</comment>